<gene>
    <name evidence="1" type="ORF">WMG39_25680</name>
</gene>
<name>A0ABU8YVK7_9CYAN</name>
<protein>
    <recommendedName>
        <fullName evidence="3">Molecular chaperone</fullName>
    </recommendedName>
</protein>
<dbReference type="InterPro" id="IPR043129">
    <property type="entry name" value="ATPase_NBD"/>
</dbReference>
<dbReference type="EMBL" id="JBBLXS010000544">
    <property type="protein sequence ID" value="MEK0188206.1"/>
    <property type="molecule type" value="Genomic_DNA"/>
</dbReference>
<dbReference type="PANTHER" id="PTHR42749:SF1">
    <property type="entry name" value="CELL SHAPE-DETERMINING PROTEIN MREB"/>
    <property type="match status" value="1"/>
</dbReference>
<keyword evidence="2" id="KW-1185">Reference proteome</keyword>
<comment type="caution">
    <text evidence="1">The sequence shown here is derived from an EMBL/GenBank/DDBJ whole genome shotgun (WGS) entry which is preliminary data.</text>
</comment>
<dbReference type="Gene3D" id="3.30.420.40">
    <property type="match status" value="2"/>
</dbReference>
<sequence>MSIDFGTCGLSAALVDRQKHQLYPIYWEKQPSATSPNDAYEAVTTCRIPSVAVLAKTATEGLGQQIMVKSVGDRPQTLLAGEFLLQNFKLPLKVGIPYLRETGVIYEPLLQFSQEQAISIALPLNGLRALLTTLNPNLQGKNDDLSMPNLICRASGLEKQTLDEALQNLRGVILGTPAHWSDAYRFNLQEAVLGAGLVAEGEQIFVVEDAIATLLSAVTPVTNAYFGQSETGELMSEENPASNRQLVLHSSSFCGGTLIINAGATTVELGLVDLPENSQDLSYNDFACQSFAFAGNAFDQDIICQLLAQNETFGMSLDLPRPGHPDLPSRYQLQQRLQSSTFGLQLLEAARHLKVILQHQESFVLDIGEQRWNVRRQDLESQVLVPFVQQLNRELNVLLSRVGMSPVGINQAICAGGMGAWPAIARWLRQKLPNAIVVQYPEFEDVKISRVACGLASVAVYPQILDASRHQYGNFFLLWELMQVLGETAIRFEQILQLLERRGVNTRTCESRILGILAGNWTAGLLPDRTDLMLLAQDSQQNPDWEAIGAAPLFLQDGDRTYSLNRAQASIVQTYLTKLASSSQQKILEPLTIAWGVRTNT</sequence>
<proteinExistence type="predicted"/>
<dbReference type="RefSeq" id="WP_340522756.1">
    <property type="nucleotide sequence ID" value="NZ_JBBLXS010000544.1"/>
</dbReference>
<dbReference type="SUPFAM" id="SSF53067">
    <property type="entry name" value="Actin-like ATPase domain"/>
    <property type="match status" value="1"/>
</dbReference>
<organism evidence="1 2">
    <name type="scientific">Microcoleus anatoxicus PTRS2</name>
    <dbReference type="NCBI Taxonomy" id="2705321"/>
    <lineage>
        <taxon>Bacteria</taxon>
        <taxon>Bacillati</taxon>
        <taxon>Cyanobacteriota</taxon>
        <taxon>Cyanophyceae</taxon>
        <taxon>Oscillatoriophycideae</taxon>
        <taxon>Oscillatoriales</taxon>
        <taxon>Microcoleaceae</taxon>
        <taxon>Microcoleus</taxon>
        <taxon>Microcoleus anatoxicus</taxon>
    </lineage>
</organism>
<dbReference type="Proteomes" id="UP001384579">
    <property type="component" value="Unassembled WGS sequence"/>
</dbReference>
<evidence type="ECO:0000313" key="1">
    <source>
        <dbReference type="EMBL" id="MEK0188206.1"/>
    </source>
</evidence>
<accession>A0ABU8YVK7</accession>
<evidence type="ECO:0000313" key="2">
    <source>
        <dbReference type="Proteomes" id="UP001384579"/>
    </source>
</evidence>
<evidence type="ECO:0008006" key="3">
    <source>
        <dbReference type="Google" id="ProtNLM"/>
    </source>
</evidence>
<dbReference type="Gene3D" id="3.90.640.10">
    <property type="entry name" value="Actin, Chain A, domain 4"/>
    <property type="match status" value="1"/>
</dbReference>
<dbReference type="PANTHER" id="PTHR42749">
    <property type="entry name" value="CELL SHAPE-DETERMINING PROTEIN MREB"/>
    <property type="match status" value="1"/>
</dbReference>
<reference evidence="1 2" key="1">
    <citation type="journal article" date="2020" name="Harmful Algae">
        <title>Molecular and morphological characterization of a novel dihydroanatoxin-a producing Microcoleus species (cyanobacteria) from the Russian River, California, USA.</title>
        <authorList>
            <person name="Conklin K.Y."/>
            <person name="Stancheva R."/>
            <person name="Otten T.G."/>
            <person name="Fadness R."/>
            <person name="Boyer G.L."/>
            <person name="Read B."/>
            <person name="Zhang X."/>
            <person name="Sheath R.G."/>
        </authorList>
    </citation>
    <scope>NUCLEOTIDE SEQUENCE [LARGE SCALE GENOMIC DNA]</scope>
    <source>
        <strain evidence="1 2">PTRS2</strain>
    </source>
</reference>